<dbReference type="InterPro" id="IPR016169">
    <property type="entry name" value="FAD-bd_PCMH_sub2"/>
</dbReference>
<evidence type="ECO:0000256" key="9">
    <source>
        <dbReference type="ARBA" id="ARBA00074469"/>
    </source>
</evidence>
<dbReference type="InterPro" id="IPR051264">
    <property type="entry name" value="FAD-oxidored/transferase_4"/>
</dbReference>
<evidence type="ECO:0000313" key="12">
    <source>
        <dbReference type="Proteomes" id="UP001418222"/>
    </source>
</evidence>
<keyword evidence="3" id="KW-0285">Flavoprotein</keyword>
<proteinExistence type="inferred from homology"/>
<evidence type="ECO:0000256" key="3">
    <source>
        <dbReference type="ARBA" id="ARBA00022630"/>
    </source>
</evidence>
<dbReference type="PANTHER" id="PTHR43716">
    <property type="entry name" value="D-2-HYDROXYGLUTARATE DEHYDROGENASE, MITOCHONDRIAL"/>
    <property type="match status" value="1"/>
</dbReference>
<dbReference type="InterPro" id="IPR036318">
    <property type="entry name" value="FAD-bd_PCMH-like_sf"/>
</dbReference>
<dbReference type="PROSITE" id="PS51387">
    <property type="entry name" value="FAD_PCMH"/>
    <property type="match status" value="1"/>
</dbReference>
<dbReference type="Gene3D" id="1.10.45.10">
    <property type="entry name" value="Vanillyl-alcohol Oxidase, Chain A, domain 4"/>
    <property type="match status" value="1"/>
</dbReference>
<evidence type="ECO:0000256" key="2">
    <source>
        <dbReference type="ARBA" id="ARBA00008000"/>
    </source>
</evidence>
<keyword evidence="4" id="KW-0274">FAD</keyword>
<dbReference type="InterPro" id="IPR016167">
    <property type="entry name" value="FAD-bd_PCMH_sub1"/>
</dbReference>
<reference evidence="11 12" key="1">
    <citation type="journal article" date="2022" name="Nat. Plants">
        <title>Genomes of leafy and leafless Platanthera orchids illuminate the evolution of mycoheterotrophy.</title>
        <authorList>
            <person name="Li M.H."/>
            <person name="Liu K.W."/>
            <person name="Li Z."/>
            <person name="Lu H.C."/>
            <person name="Ye Q.L."/>
            <person name="Zhang D."/>
            <person name="Wang J.Y."/>
            <person name="Li Y.F."/>
            <person name="Zhong Z.M."/>
            <person name="Liu X."/>
            <person name="Yu X."/>
            <person name="Liu D.K."/>
            <person name="Tu X.D."/>
            <person name="Liu B."/>
            <person name="Hao Y."/>
            <person name="Liao X.Y."/>
            <person name="Jiang Y.T."/>
            <person name="Sun W.H."/>
            <person name="Chen J."/>
            <person name="Chen Y.Q."/>
            <person name="Ai Y."/>
            <person name="Zhai J.W."/>
            <person name="Wu S.S."/>
            <person name="Zhou Z."/>
            <person name="Hsiao Y.Y."/>
            <person name="Wu W.L."/>
            <person name="Chen Y.Y."/>
            <person name="Lin Y.F."/>
            <person name="Hsu J.L."/>
            <person name="Li C.Y."/>
            <person name="Wang Z.W."/>
            <person name="Zhao X."/>
            <person name="Zhong W.Y."/>
            <person name="Ma X.K."/>
            <person name="Ma L."/>
            <person name="Huang J."/>
            <person name="Chen G.Z."/>
            <person name="Huang M.Z."/>
            <person name="Huang L."/>
            <person name="Peng D.H."/>
            <person name="Luo Y.B."/>
            <person name="Zou S.Q."/>
            <person name="Chen S.P."/>
            <person name="Lan S."/>
            <person name="Tsai W.C."/>
            <person name="Van de Peer Y."/>
            <person name="Liu Z.J."/>
        </authorList>
    </citation>
    <scope>NUCLEOTIDE SEQUENCE [LARGE SCALE GENOMIC DNA]</scope>
    <source>
        <strain evidence="11">Lor287</strain>
    </source>
</reference>
<dbReference type="InterPro" id="IPR016164">
    <property type="entry name" value="FAD-linked_Oxase-like_C"/>
</dbReference>
<evidence type="ECO:0000256" key="8">
    <source>
        <dbReference type="ARBA" id="ARBA00060008"/>
    </source>
</evidence>
<evidence type="ECO:0000256" key="5">
    <source>
        <dbReference type="ARBA" id="ARBA00023002"/>
    </source>
</evidence>
<dbReference type="AlphaFoldDB" id="A0AAP0AXJ2"/>
<dbReference type="FunFam" id="3.30.70.2740:FF:000002">
    <property type="entry name" value="D-2-hydroxyglutarate dehydrogenase mitochondrial"/>
    <property type="match status" value="1"/>
</dbReference>
<dbReference type="SUPFAM" id="SSF55103">
    <property type="entry name" value="FAD-linked oxidases, C-terminal domain"/>
    <property type="match status" value="1"/>
</dbReference>
<dbReference type="Gene3D" id="3.30.465.10">
    <property type="match status" value="1"/>
</dbReference>
<dbReference type="InterPro" id="IPR016171">
    <property type="entry name" value="Vanillyl_alc_oxidase_C-sub2"/>
</dbReference>
<comment type="caution">
    <text evidence="11">The sequence shown here is derived from an EMBL/GenBank/DDBJ whole genome shotgun (WGS) entry which is preliminary data.</text>
</comment>
<dbReference type="GO" id="GO:0071949">
    <property type="term" value="F:FAD binding"/>
    <property type="evidence" value="ECO:0007669"/>
    <property type="project" value="InterPro"/>
</dbReference>
<dbReference type="FunFam" id="3.30.70.2190:FF:000001">
    <property type="entry name" value="D-2-hydroxyglutarate dehydrogenase mitochondrial"/>
    <property type="match status" value="1"/>
</dbReference>
<dbReference type="InterPro" id="IPR006094">
    <property type="entry name" value="Oxid_FAD_bind_N"/>
</dbReference>
<dbReference type="PANTHER" id="PTHR43716:SF1">
    <property type="entry name" value="D-2-HYDROXYGLUTARATE DEHYDROGENASE, MITOCHONDRIAL"/>
    <property type="match status" value="1"/>
</dbReference>
<evidence type="ECO:0000259" key="10">
    <source>
        <dbReference type="PROSITE" id="PS51387"/>
    </source>
</evidence>
<dbReference type="GO" id="GO:0005739">
    <property type="term" value="C:mitochondrion"/>
    <property type="evidence" value="ECO:0007669"/>
    <property type="project" value="TreeGrafter"/>
</dbReference>
<dbReference type="FunFam" id="3.30.43.10:FF:000002">
    <property type="entry name" value="D-2-hydroxyglutarate dehydrogenase, mitochondrial"/>
    <property type="match status" value="1"/>
</dbReference>
<evidence type="ECO:0000256" key="4">
    <source>
        <dbReference type="ARBA" id="ARBA00022827"/>
    </source>
</evidence>
<dbReference type="Proteomes" id="UP001418222">
    <property type="component" value="Unassembled WGS sequence"/>
</dbReference>
<organism evidence="11 12">
    <name type="scientific">Platanthera zijinensis</name>
    <dbReference type="NCBI Taxonomy" id="2320716"/>
    <lineage>
        <taxon>Eukaryota</taxon>
        <taxon>Viridiplantae</taxon>
        <taxon>Streptophyta</taxon>
        <taxon>Embryophyta</taxon>
        <taxon>Tracheophyta</taxon>
        <taxon>Spermatophyta</taxon>
        <taxon>Magnoliopsida</taxon>
        <taxon>Liliopsida</taxon>
        <taxon>Asparagales</taxon>
        <taxon>Orchidaceae</taxon>
        <taxon>Orchidoideae</taxon>
        <taxon>Orchideae</taxon>
        <taxon>Orchidinae</taxon>
        <taxon>Platanthera</taxon>
    </lineage>
</organism>
<dbReference type="Gene3D" id="3.30.43.10">
    <property type="entry name" value="Uridine Diphospho-n-acetylenolpyruvylglucosamine Reductase, domain 2"/>
    <property type="match status" value="1"/>
</dbReference>
<evidence type="ECO:0000256" key="7">
    <source>
        <dbReference type="ARBA" id="ARBA00051778"/>
    </source>
</evidence>
<feature type="domain" description="FAD-binding PCMH-type" evidence="10">
    <location>
        <begin position="139"/>
        <end position="318"/>
    </location>
</feature>
<dbReference type="Gene3D" id="3.30.70.2190">
    <property type="match status" value="1"/>
</dbReference>
<gene>
    <name evidence="11" type="ORF">KSP39_PZI021902</name>
</gene>
<dbReference type="FunFam" id="3.30.465.10:FF:000001">
    <property type="entry name" value="D-2-hydroxyglutarate dehydrogenase, mitochondrial"/>
    <property type="match status" value="1"/>
</dbReference>
<dbReference type="FunFam" id="1.10.45.10:FF:000001">
    <property type="entry name" value="D-lactate dehydrogenase mitochondrial"/>
    <property type="match status" value="1"/>
</dbReference>
<evidence type="ECO:0000313" key="11">
    <source>
        <dbReference type="EMBL" id="KAK8918747.1"/>
    </source>
</evidence>
<protein>
    <recommendedName>
        <fullName evidence="9">Probable D-2-hydroxyglutarate dehydrogenase, mitochondrial</fullName>
        <ecNumber evidence="6">1.1.99.39</ecNumber>
    </recommendedName>
</protein>
<keyword evidence="12" id="KW-1185">Reference proteome</keyword>
<dbReference type="EMBL" id="JBBWWQ010000019">
    <property type="protein sequence ID" value="KAK8918747.1"/>
    <property type="molecule type" value="Genomic_DNA"/>
</dbReference>
<dbReference type="GO" id="GO:0051990">
    <property type="term" value="F:(R)-2-hydroxyglutarate dehydrogenase activity"/>
    <property type="evidence" value="ECO:0007669"/>
    <property type="project" value="UniProtKB-EC"/>
</dbReference>
<name>A0AAP0AXJ2_9ASPA</name>
<dbReference type="SUPFAM" id="SSF56176">
    <property type="entry name" value="FAD-binding/transporter-associated domain-like"/>
    <property type="match status" value="1"/>
</dbReference>
<dbReference type="Gene3D" id="3.30.70.2740">
    <property type="match status" value="1"/>
</dbReference>
<evidence type="ECO:0000256" key="6">
    <source>
        <dbReference type="ARBA" id="ARBA00039003"/>
    </source>
</evidence>
<comment type="cofactor">
    <cofactor evidence="1">
        <name>FAD</name>
        <dbReference type="ChEBI" id="CHEBI:57692"/>
    </cofactor>
</comment>
<dbReference type="Pfam" id="PF01565">
    <property type="entry name" value="FAD_binding_4"/>
    <property type="match status" value="1"/>
</dbReference>
<dbReference type="Pfam" id="PF02913">
    <property type="entry name" value="FAD-oxidase_C"/>
    <property type="match status" value="1"/>
</dbReference>
<dbReference type="InterPro" id="IPR016166">
    <property type="entry name" value="FAD-bd_PCMH"/>
</dbReference>
<keyword evidence="5" id="KW-0560">Oxidoreductase</keyword>
<dbReference type="InterPro" id="IPR004113">
    <property type="entry name" value="FAD-bd_oxidored_4_C"/>
</dbReference>
<dbReference type="EC" id="1.1.99.39" evidence="6"/>
<comment type="catalytic activity">
    <reaction evidence="7">
        <text>(R)-2-hydroxyglutarate + A = 2-oxoglutarate + AH2</text>
        <dbReference type="Rhea" id="RHEA:38295"/>
        <dbReference type="ChEBI" id="CHEBI:13193"/>
        <dbReference type="ChEBI" id="CHEBI:15801"/>
        <dbReference type="ChEBI" id="CHEBI:16810"/>
        <dbReference type="ChEBI" id="CHEBI:17499"/>
        <dbReference type="EC" id="1.1.99.39"/>
    </reaction>
</comment>
<accession>A0AAP0AXJ2</accession>
<evidence type="ECO:0000256" key="1">
    <source>
        <dbReference type="ARBA" id="ARBA00001974"/>
    </source>
</evidence>
<sequence length="569" mass="62354">MTPSRAFGFLLARGRGRLFLSRSLDLLPSQGLFYTHGKLVAQSSKHYSGFSRELDPWKCCFTPSYLGVIEGLKALVTVNFSVLHHRPFSSASTSTKRNPYFSTVSLDDVRHFVDILGHKSVIQDEDRLLAANIDWMRKYKGSSQLLLLPKNTEEVSKILQYCNTRCLAVVPQGGNTGLVGGSVPVYDEVIINLSSMDKNISFDKVNGILICEAGCILENLNSFLANEGYIMPLDLGAKGSCQIGGNVSTNAGGLHFIRYGSLHGNILGLEVILADGTILDMLTTLRKDNTGYDLKHIFIGSEGTLGIITKVAVLTPCKPSSTNVAFLACNDYLSCQKLLAEAKRDLGEAISAFEFMDCSSVEMALTHIEGVRNPLPTSLYNFYVLIETAGTDESYDRTKLEALLVRSMEMGLISDGVIAQDLNQASSFWQIREGVSEATGKAGAVYKYDLSLPVEMLYSVVEEIRTRLGNAAKVLGFGHLGDGNLHLNILSANYDSKILAQIEPFVYEWTAQHRGSISAEHGLGLMKAEKIHYSKSAENVNLMVSIKKLLDPKGILNPYKVLPQSLLQN</sequence>
<comment type="function">
    <text evidence="8">Catalyzes the oxidation of D-2-hydroxyglutarate to alpha-ketoglutarate.</text>
</comment>
<comment type="similarity">
    <text evidence="2">Belongs to the FAD-binding oxidoreductase/transferase type 4 family.</text>
</comment>